<evidence type="ECO:0000313" key="2">
    <source>
        <dbReference type="Proteomes" id="UP000886602"/>
    </source>
</evidence>
<protein>
    <submittedName>
        <fullName evidence="1">Uncharacterized protein</fullName>
    </submittedName>
</protein>
<dbReference type="EMBL" id="JADJNC010000060">
    <property type="protein sequence ID" value="MBK7424890.1"/>
    <property type="molecule type" value="Genomic_DNA"/>
</dbReference>
<proteinExistence type="predicted"/>
<organism evidence="1 2">
    <name type="scientific">Candidatus Propionivibrio dominans</name>
    <dbReference type="NCBI Taxonomy" id="2954373"/>
    <lineage>
        <taxon>Bacteria</taxon>
        <taxon>Pseudomonadati</taxon>
        <taxon>Pseudomonadota</taxon>
        <taxon>Betaproteobacteria</taxon>
        <taxon>Rhodocyclales</taxon>
        <taxon>Rhodocyclaceae</taxon>
        <taxon>Propionivibrio</taxon>
    </lineage>
</organism>
<reference evidence="1" key="1">
    <citation type="submission" date="2020-10" db="EMBL/GenBank/DDBJ databases">
        <title>Connecting structure to function with the recovery of over 1000 high-quality activated sludge metagenome-assembled genomes encoding full-length rRNA genes using long-read sequencing.</title>
        <authorList>
            <person name="Singleton C.M."/>
            <person name="Petriglieri F."/>
            <person name="Kristensen J.M."/>
            <person name="Kirkegaard R.H."/>
            <person name="Michaelsen T.Y."/>
            <person name="Andersen M.H."/>
            <person name="Karst S.M."/>
            <person name="Dueholm M.S."/>
            <person name="Nielsen P.H."/>
            <person name="Albertsen M."/>
        </authorList>
    </citation>
    <scope>NUCLEOTIDE SEQUENCE</scope>
    <source>
        <strain evidence="1">EsbW_18-Q3-R4-48_MAXAC.044</strain>
    </source>
</reference>
<accession>A0A9D7FGT0</accession>
<evidence type="ECO:0000313" key="1">
    <source>
        <dbReference type="EMBL" id="MBK7424890.1"/>
    </source>
</evidence>
<dbReference type="Proteomes" id="UP000886602">
    <property type="component" value="Unassembled WGS sequence"/>
</dbReference>
<comment type="caution">
    <text evidence="1">The sequence shown here is derived from an EMBL/GenBank/DDBJ whole genome shotgun (WGS) entry which is preliminary data.</text>
</comment>
<gene>
    <name evidence="1" type="ORF">IPJ48_18435</name>
</gene>
<sequence length="51" mass="5744">MPLSVTQEQDDISHEELEAITQKVRVDFTENSVPNEAEILAEIEAMNVSEN</sequence>
<dbReference type="AlphaFoldDB" id="A0A9D7FGT0"/>
<name>A0A9D7FGT0_9RHOO</name>